<dbReference type="Gene3D" id="2.60.120.620">
    <property type="entry name" value="q2cbj1_9rhob like domain"/>
    <property type="match status" value="1"/>
</dbReference>
<protein>
    <recommendedName>
        <fullName evidence="2">Phytanoyl-CoA dioxygenase</fullName>
    </recommendedName>
</protein>
<sequence>MTNRSAIDVRQIVRSLQTDGVTLVENQLTDDQCQQALDGIEWGLQNKAGPQPLQRQRTYEWFREFPIFVELIENPLVIQIADACLGQEYHLICAEITRNEKDNHYLEAVKKTHQDHCFFPKQSDLLTQMQTRMFGFTAQWVVLDIPPEMGPTEFIPGSQRSGQRHTNEIAPSDFSFRSHFPRGSLVLYDHRVWHRGTDNHSETARDLPQNCYALHAVDKVQIMTTCEDGAEIYVPCSELLESGSDTIRKLLSPV</sequence>
<evidence type="ECO:0008006" key="2">
    <source>
        <dbReference type="Google" id="ProtNLM"/>
    </source>
</evidence>
<dbReference type="InterPro" id="IPR008775">
    <property type="entry name" value="Phytyl_CoA_dOase-like"/>
</dbReference>
<reference evidence="1" key="1">
    <citation type="submission" date="2018-05" db="EMBL/GenBank/DDBJ databases">
        <authorList>
            <person name="Lanie J.A."/>
            <person name="Ng W.-L."/>
            <person name="Kazmierczak K.M."/>
            <person name="Andrzejewski T.M."/>
            <person name="Davidsen T.M."/>
            <person name="Wayne K.J."/>
            <person name="Tettelin H."/>
            <person name="Glass J.I."/>
            <person name="Rusch D."/>
            <person name="Podicherti R."/>
            <person name="Tsui H.-C.T."/>
            <person name="Winkler M.E."/>
        </authorList>
    </citation>
    <scope>NUCLEOTIDE SEQUENCE</scope>
</reference>
<organism evidence="1">
    <name type="scientific">marine metagenome</name>
    <dbReference type="NCBI Taxonomy" id="408172"/>
    <lineage>
        <taxon>unclassified sequences</taxon>
        <taxon>metagenomes</taxon>
        <taxon>ecological metagenomes</taxon>
    </lineage>
</organism>
<evidence type="ECO:0000313" key="1">
    <source>
        <dbReference type="EMBL" id="SVB82666.1"/>
    </source>
</evidence>
<dbReference type="SUPFAM" id="SSF51197">
    <property type="entry name" value="Clavaminate synthase-like"/>
    <property type="match status" value="1"/>
</dbReference>
<dbReference type="EMBL" id="UINC01059353">
    <property type="protein sequence ID" value="SVB82666.1"/>
    <property type="molecule type" value="Genomic_DNA"/>
</dbReference>
<dbReference type="Pfam" id="PF05721">
    <property type="entry name" value="PhyH"/>
    <property type="match status" value="1"/>
</dbReference>
<name>A0A382H5U7_9ZZZZ</name>
<gene>
    <name evidence="1" type="ORF">METZ01_LOCUS235520</name>
</gene>
<dbReference type="AlphaFoldDB" id="A0A382H5U7"/>
<proteinExistence type="predicted"/>
<accession>A0A382H5U7</accession>